<organism evidence="1 2">
    <name type="scientific">Dallia pectoralis</name>
    <name type="common">Alaska blackfish</name>
    <dbReference type="NCBI Taxonomy" id="75939"/>
    <lineage>
        <taxon>Eukaryota</taxon>
        <taxon>Metazoa</taxon>
        <taxon>Chordata</taxon>
        <taxon>Craniata</taxon>
        <taxon>Vertebrata</taxon>
        <taxon>Euteleostomi</taxon>
        <taxon>Actinopterygii</taxon>
        <taxon>Neopterygii</taxon>
        <taxon>Teleostei</taxon>
        <taxon>Protacanthopterygii</taxon>
        <taxon>Esociformes</taxon>
        <taxon>Umbridae</taxon>
        <taxon>Dallia</taxon>
    </lineage>
</organism>
<keyword evidence="2" id="KW-1185">Reference proteome</keyword>
<dbReference type="Proteomes" id="UP001157502">
    <property type="component" value="Chromosome 1"/>
</dbReference>
<gene>
    <name evidence="1" type="ORF">DPEC_G00000550</name>
</gene>
<proteinExistence type="predicted"/>
<dbReference type="EMBL" id="CM055728">
    <property type="protein sequence ID" value="KAJ8015842.1"/>
    <property type="molecule type" value="Genomic_DNA"/>
</dbReference>
<protein>
    <submittedName>
        <fullName evidence="1">Uncharacterized protein</fullName>
    </submittedName>
</protein>
<accession>A0ACC2HIQ3</accession>
<sequence length="101" mass="10169">MKSFEGVVGGGGGGSGLLLSPSLPCTSQISPGNTDTEAGRFPQGVDLALAPQTAVINRSLSGAESSLSARITAHQTERLAALLCPSPVRSGLNETSYLTAL</sequence>
<evidence type="ECO:0000313" key="1">
    <source>
        <dbReference type="EMBL" id="KAJ8015842.1"/>
    </source>
</evidence>
<comment type="caution">
    <text evidence="1">The sequence shown here is derived from an EMBL/GenBank/DDBJ whole genome shotgun (WGS) entry which is preliminary data.</text>
</comment>
<evidence type="ECO:0000313" key="2">
    <source>
        <dbReference type="Proteomes" id="UP001157502"/>
    </source>
</evidence>
<name>A0ACC2HIQ3_DALPE</name>
<reference evidence="1" key="1">
    <citation type="submission" date="2021-05" db="EMBL/GenBank/DDBJ databases">
        <authorList>
            <person name="Pan Q."/>
            <person name="Jouanno E."/>
            <person name="Zahm M."/>
            <person name="Klopp C."/>
            <person name="Cabau C."/>
            <person name="Louis A."/>
            <person name="Berthelot C."/>
            <person name="Parey E."/>
            <person name="Roest Crollius H."/>
            <person name="Montfort J."/>
            <person name="Robinson-Rechavi M."/>
            <person name="Bouchez O."/>
            <person name="Lampietro C."/>
            <person name="Lopez Roques C."/>
            <person name="Donnadieu C."/>
            <person name="Postlethwait J."/>
            <person name="Bobe J."/>
            <person name="Dillon D."/>
            <person name="Chandos A."/>
            <person name="von Hippel F."/>
            <person name="Guiguen Y."/>
        </authorList>
    </citation>
    <scope>NUCLEOTIDE SEQUENCE</scope>
    <source>
        <strain evidence="1">YG-Jan2019</strain>
    </source>
</reference>